<proteinExistence type="predicted"/>
<organism evidence="2 3">
    <name type="scientific">Porites evermanni</name>
    <dbReference type="NCBI Taxonomy" id="104178"/>
    <lineage>
        <taxon>Eukaryota</taxon>
        <taxon>Metazoa</taxon>
        <taxon>Cnidaria</taxon>
        <taxon>Anthozoa</taxon>
        <taxon>Hexacorallia</taxon>
        <taxon>Scleractinia</taxon>
        <taxon>Fungiina</taxon>
        <taxon>Poritidae</taxon>
        <taxon>Porites</taxon>
    </lineage>
</organism>
<comment type="caution">
    <text evidence="2">The sequence shown here is derived from an EMBL/GenBank/DDBJ whole genome shotgun (WGS) entry which is preliminary data.</text>
</comment>
<name>A0ABN8LIW2_9CNID</name>
<gene>
    <name evidence="2" type="ORF">PEVE_00022501</name>
</gene>
<sequence length="289" mass="32587">MAAMLMRQIWLMPKRNKQLKVQNNKRLEIKWLKDVVDNDNDDDDDDDDMDYQYERFTRVQSSEGASWKGMSRRVSAKVKRKTTILQESEQQPASRHRRVEENDEQADQVPGPAGPPYAGVDNLIERVTNAVLQKLQNTRFNTNVGTGNVSLPRTVSTVQGSVVAEPVIHELRDSQVNVSEILNSSDQASSAAPTVLGSIVTVLDSLSGSTSLITNPKDIFVSSDIPIDMSVFHRLKRKIWAHEYVDFGLLLNNKKDHDSFNLCLSNDMTSSNDQPRITLEPKQKSKHIN</sequence>
<feature type="compositionally biased region" description="Polar residues" evidence="1">
    <location>
        <begin position="83"/>
        <end position="93"/>
    </location>
</feature>
<protein>
    <submittedName>
        <fullName evidence="2">Uncharacterized protein</fullName>
    </submittedName>
</protein>
<dbReference type="Proteomes" id="UP001159427">
    <property type="component" value="Unassembled WGS sequence"/>
</dbReference>
<accession>A0ABN8LIW2</accession>
<dbReference type="EMBL" id="CALNXI010000003">
    <property type="protein sequence ID" value="CAH3013859.1"/>
    <property type="molecule type" value="Genomic_DNA"/>
</dbReference>
<evidence type="ECO:0000313" key="2">
    <source>
        <dbReference type="EMBL" id="CAH3013859.1"/>
    </source>
</evidence>
<feature type="region of interest" description="Disordered" evidence="1">
    <location>
        <begin position="78"/>
        <end position="116"/>
    </location>
</feature>
<evidence type="ECO:0000313" key="3">
    <source>
        <dbReference type="Proteomes" id="UP001159427"/>
    </source>
</evidence>
<evidence type="ECO:0000256" key="1">
    <source>
        <dbReference type="SAM" id="MobiDB-lite"/>
    </source>
</evidence>
<reference evidence="2 3" key="1">
    <citation type="submission" date="2022-05" db="EMBL/GenBank/DDBJ databases">
        <authorList>
            <consortium name="Genoscope - CEA"/>
            <person name="William W."/>
        </authorList>
    </citation>
    <scope>NUCLEOTIDE SEQUENCE [LARGE SCALE GENOMIC DNA]</scope>
</reference>
<keyword evidence="3" id="KW-1185">Reference proteome</keyword>